<dbReference type="CDD" id="cd00038">
    <property type="entry name" value="CAP_ED"/>
    <property type="match status" value="1"/>
</dbReference>
<dbReference type="InterPro" id="IPR000595">
    <property type="entry name" value="cNMP-bd_dom"/>
</dbReference>
<evidence type="ECO:0000313" key="6">
    <source>
        <dbReference type="EMBL" id="GJM60069.1"/>
    </source>
</evidence>
<dbReference type="PROSITE" id="PS51063">
    <property type="entry name" value="HTH_CRP_2"/>
    <property type="match status" value="1"/>
</dbReference>
<dbReference type="Gene3D" id="1.10.10.10">
    <property type="entry name" value="Winged helix-like DNA-binding domain superfamily/Winged helix DNA-binding domain"/>
    <property type="match status" value="1"/>
</dbReference>
<dbReference type="InterPro" id="IPR014710">
    <property type="entry name" value="RmlC-like_jellyroll"/>
</dbReference>
<evidence type="ECO:0000259" key="5">
    <source>
        <dbReference type="PROSITE" id="PS51063"/>
    </source>
</evidence>
<dbReference type="SUPFAM" id="SSF46785">
    <property type="entry name" value="Winged helix' DNA-binding domain"/>
    <property type="match status" value="1"/>
</dbReference>
<protein>
    <submittedName>
        <fullName evidence="6">Crp/Fnr family transcriptional regulator</fullName>
    </submittedName>
</protein>
<dbReference type="GO" id="GO:0003700">
    <property type="term" value="F:DNA-binding transcription factor activity"/>
    <property type="evidence" value="ECO:0007669"/>
    <property type="project" value="TreeGrafter"/>
</dbReference>
<accession>A0AAN5AIN4</accession>
<dbReference type="InterPro" id="IPR012318">
    <property type="entry name" value="HTH_CRP"/>
</dbReference>
<keyword evidence="7" id="KW-1185">Reference proteome</keyword>
<evidence type="ECO:0000256" key="1">
    <source>
        <dbReference type="ARBA" id="ARBA00023015"/>
    </source>
</evidence>
<feature type="domain" description="HTH crp-type" evidence="5">
    <location>
        <begin position="163"/>
        <end position="237"/>
    </location>
</feature>
<name>A0AAN5AIN4_9BACT</name>
<dbReference type="Pfam" id="PF00027">
    <property type="entry name" value="cNMP_binding"/>
    <property type="match status" value="1"/>
</dbReference>
<dbReference type="InterPro" id="IPR036388">
    <property type="entry name" value="WH-like_DNA-bd_sf"/>
</dbReference>
<sequence length="250" mass="27771">MFKFKAVIVAVNKVPKNTCDSCPRVSQTLFDGVNSEELVKVSENKSCIRYKKGQTLYYEGTRPLGLFCVNGGKVKVFKMSSDGKEHIVHLAKDGDFLGYKDLIGEEFYTTSATVLEDSIICYIPKTNFLSLLQGNPVFFNKVTKAIIKSHGILENKLLNIAQKSVRERLAATLLMLKETYGMEGNEQGVLLDIALTREDLANIIGTATETVIRLLSEFKSEGMVALQGKKIRIINEAALVKTADFYEALN</sequence>
<dbReference type="SUPFAM" id="SSF51206">
    <property type="entry name" value="cAMP-binding domain-like"/>
    <property type="match status" value="1"/>
</dbReference>
<dbReference type="CDD" id="cd00092">
    <property type="entry name" value="HTH_CRP"/>
    <property type="match status" value="1"/>
</dbReference>
<dbReference type="Gene3D" id="2.60.120.10">
    <property type="entry name" value="Jelly Rolls"/>
    <property type="match status" value="1"/>
</dbReference>
<evidence type="ECO:0000256" key="3">
    <source>
        <dbReference type="ARBA" id="ARBA00023163"/>
    </source>
</evidence>
<dbReference type="InterPro" id="IPR018490">
    <property type="entry name" value="cNMP-bd_dom_sf"/>
</dbReference>
<feature type="domain" description="Cyclic nucleotide-binding" evidence="4">
    <location>
        <begin position="29"/>
        <end position="149"/>
    </location>
</feature>
<comment type="caution">
    <text evidence="6">The sequence shown here is derived from an EMBL/GenBank/DDBJ whole genome shotgun (WGS) entry which is preliminary data.</text>
</comment>
<evidence type="ECO:0000259" key="4">
    <source>
        <dbReference type="PROSITE" id="PS50042"/>
    </source>
</evidence>
<dbReference type="PANTHER" id="PTHR24567">
    <property type="entry name" value="CRP FAMILY TRANSCRIPTIONAL REGULATORY PROTEIN"/>
    <property type="match status" value="1"/>
</dbReference>
<keyword evidence="2" id="KW-0238">DNA-binding</keyword>
<evidence type="ECO:0000256" key="2">
    <source>
        <dbReference type="ARBA" id="ARBA00023125"/>
    </source>
</evidence>
<dbReference type="EMBL" id="BQKE01000001">
    <property type="protein sequence ID" value="GJM60069.1"/>
    <property type="molecule type" value="Genomic_DNA"/>
</dbReference>
<dbReference type="SMART" id="SM00100">
    <property type="entry name" value="cNMP"/>
    <property type="match status" value="1"/>
</dbReference>
<dbReference type="PROSITE" id="PS50042">
    <property type="entry name" value="CNMP_BINDING_3"/>
    <property type="match status" value="1"/>
</dbReference>
<gene>
    <name evidence="6" type="ORF">PEDI_06210</name>
</gene>
<keyword evidence="3" id="KW-0804">Transcription</keyword>
<dbReference type="GO" id="GO:0003677">
    <property type="term" value="F:DNA binding"/>
    <property type="evidence" value="ECO:0007669"/>
    <property type="project" value="UniProtKB-KW"/>
</dbReference>
<dbReference type="Pfam" id="PF13545">
    <property type="entry name" value="HTH_Crp_2"/>
    <property type="match status" value="1"/>
</dbReference>
<dbReference type="GO" id="GO:0005829">
    <property type="term" value="C:cytosol"/>
    <property type="evidence" value="ECO:0007669"/>
    <property type="project" value="TreeGrafter"/>
</dbReference>
<dbReference type="InterPro" id="IPR036390">
    <property type="entry name" value="WH_DNA-bd_sf"/>
</dbReference>
<dbReference type="Proteomes" id="UP001310022">
    <property type="component" value="Unassembled WGS sequence"/>
</dbReference>
<proteinExistence type="predicted"/>
<organism evidence="6 7">
    <name type="scientific">Persicobacter diffluens</name>
    <dbReference type="NCBI Taxonomy" id="981"/>
    <lineage>
        <taxon>Bacteria</taxon>
        <taxon>Pseudomonadati</taxon>
        <taxon>Bacteroidota</taxon>
        <taxon>Cytophagia</taxon>
        <taxon>Cytophagales</taxon>
        <taxon>Persicobacteraceae</taxon>
        <taxon>Persicobacter</taxon>
    </lineage>
</organism>
<keyword evidence="1" id="KW-0805">Transcription regulation</keyword>
<evidence type="ECO:0000313" key="7">
    <source>
        <dbReference type="Proteomes" id="UP001310022"/>
    </source>
</evidence>
<reference evidence="6 7" key="1">
    <citation type="submission" date="2021-12" db="EMBL/GenBank/DDBJ databases">
        <title>Genome sequencing of bacteria with rrn-lacking chromosome and rrn-plasmid.</title>
        <authorList>
            <person name="Anda M."/>
            <person name="Iwasaki W."/>
        </authorList>
    </citation>
    <scope>NUCLEOTIDE SEQUENCE [LARGE SCALE GENOMIC DNA]</scope>
    <source>
        <strain evidence="6 7">NBRC 15940</strain>
    </source>
</reference>
<dbReference type="PANTHER" id="PTHR24567:SF74">
    <property type="entry name" value="HTH-TYPE TRANSCRIPTIONAL REGULATOR ARCR"/>
    <property type="match status" value="1"/>
</dbReference>
<dbReference type="AlphaFoldDB" id="A0AAN5AIN4"/>
<dbReference type="SMART" id="SM00419">
    <property type="entry name" value="HTH_CRP"/>
    <property type="match status" value="1"/>
</dbReference>
<dbReference type="PRINTS" id="PR00034">
    <property type="entry name" value="HTHCRP"/>
</dbReference>
<dbReference type="InterPro" id="IPR050397">
    <property type="entry name" value="Env_Response_Regulators"/>
</dbReference>